<reference evidence="2 3" key="1">
    <citation type="submission" date="2020-02" db="EMBL/GenBank/DDBJ databases">
        <title>Characterization of vanA genotype vancomycin-resistant Enterococcus saigonensis VE80.</title>
        <authorList>
            <person name="Harada T."/>
            <person name="Motooka D."/>
            <person name="Nakamura S."/>
            <person name="Yamamoto Y."/>
            <person name="Kawahara R."/>
            <person name="Kawatsu K."/>
        </authorList>
    </citation>
    <scope>NUCLEOTIDE SEQUENCE [LARGE SCALE GENOMIC DNA]</scope>
    <source>
        <strain evidence="2 3">VE80</strain>
    </source>
</reference>
<keyword evidence="2" id="KW-0378">Hydrolase</keyword>
<evidence type="ECO:0000259" key="1">
    <source>
        <dbReference type="Pfam" id="PF07969"/>
    </source>
</evidence>
<name>A0A679IT11_9ENTE</name>
<dbReference type="KEGG" id="esg:EsVE80_22200"/>
<sequence>MKRILLNGKIFTGEKFVSAMEITDDHVSWLGDSRSARLRHADEVVNLNGRLSLPSFWDVHTHPLWISETLGSIACTPPNVASIEEMIKALRNSSQVGKKDAWIEGWGYDESKLAEGRTPTLADLDKVSTTQPVYVLRSDCHSCVVNSVALKLAGITADTPNPVGGMIGHFANGEPNGVMLENGASKLIKEVKEKDTFENLVNQTLRLTTHYRQRGIGVISDMISLVEPYDYAKIYAEAARRGLLQDVYLYYSIDEIKRLKLSCLPRSSHPRIHVAGIKLFMDGTISNQTARVKKPYKNATTTGFAINTVEDLKFAYEFAKANECQIAIHAMGDAAIQLILDTYGNLEPWLMNRPSVRIEHATILDDKLLKQFHDAKMNFAFVTQIIFLYAEYASYFQNLDEKRLKQCYPLASMLQSGVPTALSSDAPATAWIKPDDVFASLACAVTRVGANGEDLNHNEAIDFITAFSLYTKSAAGMVPTDKTAMLTVGQSADLIVLSQDLFVTSPEKWQETTIEKMYLRGTEIKEEIEVQDGRNY</sequence>
<dbReference type="CDD" id="cd01300">
    <property type="entry name" value="YtcJ_like"/>
    <property type="match status" value="1"/>
</dbReference>
<dbReference type="Proteomes" id="UP000502998">
    <property type="component" value="Chromosome"/>
</dbReference>
<dbReference type="InterPro" id="IPR011059">
    <property type="entry name" value="Metal-dep_hydrolase_composite"/>
</dbReference>
<keyword evidence="3" id="KW-1185">Reference proteome</keyword>
<dbReference type="EMBL" id="AP022822">
    <property type="protein sequence ID" value="BCA86697.1"/>
    <property type="molecule type" value="Genomic_DNA"/>
</dbReference>
<evidence type="ECO:0000313" key="2">
    <source>
        <dbReference type="EMBL" id="BCA86697.1"/>
    </source>
</evidence>
<dbReference type="SUPFAM" id="SSF51556">
    <property type="entry name" value="Metallo-dependent hydrolases"/>
    <property type="match status" value="1"/>
</dbReference>
<dbReference type="Gene3D" id="2.30.40.10">
    <property type="entry name" value="Urease, subunit C, domain 1"/>
    <property type="match status" value="1"/>
</dbReference>
<dbReference type="Pfam" id="PF07969">
    <property type="entry name" value="Amidohydro_3"/>
    <property type="match status" value="1"/>
</dbReference>
<evidence type="ECO:0000313" key="3">
    <source>
        <dbReference type="Proteomes" id="UP000502998"/>
    </source>
</evidence>
<dbReference type="InterPro" id="IPR033932">
    <property type="entry name" value="YtcJ-like"/>
</dbReference>
<gene>
    <name evidence="2" type="ORF">EsVE80_22200</name>
</gene>
<dbReference type="Gene3D" id="3.20.20.140">
    <property type="entry name" value="Metal-dependent hydrolases"/>
    <property type="match status" value="1"/>
</dbReference>
<dbReference type="InterPro" id="IPR013108">
    <property type="entry name" value="Amidohydro_3"/>
</dbReference>
<proteinExistence type="predicted"/>
<protein>
    <submittedName>
        <fullName evidence="2">Amidohydrolase</fullName>
    </submittedName>
</protein>
<dbReference type="AlphaFoldDB" id="A0A679IT11"/>
<dbReference type="RefSeq" id="WP_173103808.1">
    <property type="nucleotide sequence ID" value="NZ_AP022822.1"/>
</dbReference>
<dbReference type="GO" id="GO:0016810">
    <property type="term" value="F:hydrolase activity, acting on carbon-nitrogen (but not peptide) bonds"/>
    <property type="evidence" value="ECO:0007669"/>
    <property type="project" value="InterPro"/>
</dbReference>
<dbReference type="PANTHER" id="PTHR22642:SF2">
    <property type="entry name" value="PROTEIN LONG AFTER FAR-RED 3"/>
    <property type="match status" value="1"/>
</dbReference>
<dbReference type="Gene3D" id="3.10.310.70">
    <property type="match status" value="1"/>
</dbReference>
<organism evidence="2 3">
    <name type="scientific">Enterococcus saigonensis</name>
    <dbReference type="NCBI Taxonomy" id="1805431"/>
    <lineage>
        <taxon>Bacteria</taxon>
        <taxon>Bacillati</taxon>
        <taxon>Bacillota</taxon>
        <taxon>Bacilli</taxon>
        <taxon>Lactobacillales</taxon>
        <taxon>Enterococcaceae</taxon>
        <taxon>Enterococcus</taxon>
    </lineage>
</organism>
<accession>A0A679IT11</accession>
<dbReference type="PANTHER" id="PTHR22642">
    <property type="entry name" value="IMIDAZOLONEPROPIONASE"/>
    <property type="match status" value="1"/>
</dbReference>
<dbReference type="SUPFAM" id="SSF51338">
    <property type="entry name" value="Composite domain of metallo-dependent hydrolases"/>
    <property type="match status" value="1"/>
</dbReference>
<feature type="domain" description="Amidohydrolase 3" evidence="1">
    <location>
        <begin position="43"/>
        <end position="522"/>
    </location>
</feature>
<dbReference type="InterPro" id="IPR032466">
    <property type="entry name" value="Metal_Hydrolase"/>
</dbReference>